<feature type="domain" description="Integrase catalytic" evidence="1">
    <location>
        <begin position="487"/>
        <end position="672"/>
    </location>
</feature>
<dbReference type="Pfam" id="PF18701">
    <property type="entry name" value="DUF5641"/>
    <property type="match status" value="1"/>
</dbReference>
<dbReference type="Gene3D" id="3.30.420.10">
    <property type="entry name" value="Ribonuclease H-like superfamily/Ribonuclease H"/>
    <property type="match status" value="1"/>
</dbReference>
<dbReference type="PANTHER" id="PTHR47331">
    <property type="entry name" value="PHD-TYPE DOMAIN-CONTAINING PROTEIN"/>
    <property type="match status" value="1"/>
</dbReference>
<evidence type="ECO:0000313" key="2">
    <source>
        <dbReference type="EMBL" id="GBL89967.1"/>
    </source>
</evidence>
<dbReference type="InterPro" id="IPR008042">
    <property type="entry name" value="Retrotrans_Pao"/>
</dbReference>
<comment type="caution">
    <text evidence="2">The sequence shown here is derived from an EMBL/GenBank/DDBJ whole genome shotgun (WGS) entry which is preliminary data.</text>
</comment>
<dbReference type="PROSITE" id="PS50994">
    <property type="entry name" value="INTEGRASE"/>
    <property type="match status" value="1"/>
</dbReference>
<gene>
    <name evidence="2" type="ORF">AVEN_81444_1</name>
</gene>
<dbReference type="InterPro" id="IPR040676">
    <property type="entry name" value="DUF5641"/>
</dbReference>
<sequence length="799" mass="91512">MDDFVTGVCTEDEASALYSEVKNLMAFINLPLAKWATNTQRLKGKWQEENVEFKAITEVLGKWNTDEDTFQMNDKDINQNLLKPATKRLLLKSVAKFYDPLGLFAPTILVGKILFQDKWLSGVQWDEILPPNIAKQWNKWISELSSLNDIGIPRWIGLSPSSDYSLHIFCDSSERAFGAVLYIRIQEGKTTKVQLLCSRNRLSPLKRITLPRLELMACLIGARLLNYICSNTSLDRNAATLWTDSTVALSWIRGDPNRWKTFVCNRTTEILHYTTPSQWRHCPGSQNPADHISRGISPTELSSLDIWWDGPDWLSQHPDNWPTESDSLKEIPQCTAEARKTKVQPLCTATFQPVINASYFSSYTRLLRVTAWILRFLNNYCSLQPFLQENNLRLGGRLQFAQVTSEEKHPLLLDGSHHFVQLLIRHTHVRLHHLGVRIVLSELRSNYWILRGREAIKRVIHGCPPCRLSKAPRGTQIEAPLPADRVTPCIPFSTTGIDFAGPLYVRNSKSLDTAYIALFTCSTTRALHIELVSDLTTDKFLMALQRFVGRRGLPHTIYTDNATTFHAANRELISLWNSLASTKVQQFYAINGIKWKFIVPRAAWWGGWWERLIGLTKQCLRKSLGRALLDEEGLQIALIGIEAALNSRSLVYEQENDSDEILTPAHFLTSKKLTLVPSDPEQKITNLSRNYRIQQDLLDTFWRKWSREYLLQLSTFHQVRNSGKSYHVREGDVVLVHENVTPRHMWKRARVDKLIKGRDGRVRSCVLRLGGKELTRPIQLVIPLEVDQGGEDVRFEDNN</sequence>
<dbReference type="OrthoDB" id="6422340at2759"/>
<dbReference type="SUPFAM" id="SSF56672">
    <property type="entry name" value="DNA/RNA polymerases"/>
    <property type="match status" value="1"/>
</dbReference>
<dbReference type="Pfam" id="PF05380">
    <property type="entry name" value="Peptidase_A17"/>
    <property type="match status" value="1"/>
</dbReference>
<name>A0A4Y2BDY3_ARAVE</name>
<dbReference type="GO" id="GO:0071897">
    <property type="term" value="P:DNA biosynthetic process"/>
    <property type="evidence" value="ECO:0007669"/>
    <property type="project" value="UniProtKB-ARBA"/>
</dbReference>
<dbReference type="AlphaFoldDB" id="A0A4Y2BDY3"/>
<dbReference type="Proteomes" id="UP000499080">
    <property type="component" value="Unassembled WGS sequence"/>
</dbReference>
<dbReference type="PANTHER" id="PTHR47331:SF4">
    <property type="entry name" value="PEPTIDASE S1 DOMAIN-CONTAINING PROTEIN"/>
    <property type="match status" value="1"/>
</dbReference>
<dbReference type="InterPro" id="IPR012337">
    <property type="entry name" value="RNaseH-like_sf"/>
</dbReference>
<dbReference type="GO" id="GO:0042575">
    <property type="term" value="C:DNA polymerase complex"/>
    <property type="evidence" value="ECO:0007669"/>
    <property type="project" value="UniProtKB-ARBA"/>
</dbReference>
<reference evidence="2 3" key="1">
    <citation type="journal article" date="2019" name="Sci. Rep.">
        <title>Orb-weaving spider Araneus ventricosus genome elucidates the spidroin gene catalogue.</title>
        <authorList>
            <person name="Kono N."/>
            <person name="Nakamura H."/>
            <person name="Ohtoshi R."/>
            <person name="Moran D.A.P."/>
            <person name="Shinohara A."/>
            <person name="Yoshida Y."/>
            <person name="Fujiwara M."/>
            <person name="Mori M."/>
            <person name="Tomita M."/>
            <person name="Arakawa K."/>
        </authorList>
    </citation>
    <scope>NUCLEOTIDE SEQUENCE [LARGE SCALE GENOMIC DNA]</scope>
</reference>
<dbReference type="Pfam" id="PF17921">
    <property type="entry name" value="Integrase_H2C2"/>
    <property type="match status" value="1"/>
</dbReference>
<dbReference type="InterPro" id="IPR041588">
    <property type="entry name" value="Integrase_H2C2"/>
</dbReference>
<dbReference type="InterPro" id="IPR036397">
    <property type="entry name" value="RNaseH_sf"/>
</dbReference>
<proteinExistence type="predicted"/>
<dbReference type="SUPFAM" id="SSF53098">
    <property type="entry name" value="Ribonuclease H-like"/>
    <property type="match status" value="1"/>
</dbReference>
<dbReference type="InterPro" id="IPR043502">
    <property type="entry name" value="DNA/RNA_pol_sf"/>
</dbReference>
<evidence type="ECO:0000313" key="3">
    <source>
        <dbReference type="Proteomes" id="UP000499080"/>
    </source>
</evidence>
<evidence type="ECO:0000259" key="1">
    <source>
        <dbReference type="PROSITE" id="PS50994"/>
    </source>
</evidence>
<dbReference type="GO" id="GO:0003676">
    <property type="term" value="F:nucleic acid binding"/>
    <property type="evidence" value="ECO:0007669"/>
    <property type="project" value="InterPro"/>
</dbReference>
<protein>
    <recommendedName>
        <fullName evidence="1">Integrase catalytic domain-containing protein</fullName>
    </recommendedName>
</protein>
<dbReference type="EMBL" id="BGPR01159385">
    <property type="protein sequence ID" value="GBL89967.1"/>
    <property type="molecule type" value="Genomic_DNA"/>
</dbReference>
<organism evidence="2 3">
    <name type="scientific">Araneus ventricosus</name>
    <name type="common">Orbweaver spider</name>
    <name type="synonym">Epeira ventricosa</name>
    <dbReference type="NCBI Taxonomy" id="182803"/>
    <lineage>
        <taxon>Eukaryota</taxon>
        <taxon>Metazoa</taxon>
        <taxon>Ecdysozoa</taxon>
        <taxon>Arthropoda</taxon>
        <taxon>Chelicerata</taxon>
        <taxon>Arachnida</taxon>
        <taxon>Araneae</taxon>
        <taxon>Araneomorphae</taxon>
        <taxon>Entelegynae</taxon>
        <taxon>Araneoidea</taxon>
        <taxon>Araneidae</taxon>
        <taxon>Araneus</taxon>
    </lineage>
</organism>
<dbReference type="InterPro" id="IPR001584">
    <property type="entry name" value="Integrase_cat-core"/>
</dbReference>
<accession>A0A4Y2BDY3</accession>
<keyword evidence="3" id="KW-1185">Reference proteome</keyword>
<dbReference type="GO" id="GO:0015074">
    <property type="term" value="P:DNA integration"/>
    <property type="evidence" value="ECO:0007669"/>
    <property type="project" value="InterPro"/>
</dbReference>